<evidence type="ECO:0000313" key="1">
    <source>
        <dbReference type="EMBL" id="CAG9954149.1"/>
    </source>
</evidence>
<organism evidence="1 2">
    <name type="scientific">Clonostachys rosea f. rosea IK726</name>
    <dbReference type="NCBI Taxonomy" id="1349383"/>
    <lineage>
        <taxon>Eukaryota</taxon>
        <taxon>Fungi</taxon>
        <taxon>Dikarya</taxon>
        <taxon>Ascomycota</taxon>
        <taxon>Pezizomycotina</taxon>
        <taxon>Sordariomycetes</taxon>
        <taxon>Hypocreomycetidae</taxon>
        <taxon>Hypocreales</taxon>
        <taxon>Bionectriaceae</taxon>
        <taxon>Clonostachys</taxon>
    </lineage>
</organism>
<proteinExistence type="predicted"/>
<name>A0ACA9UL43_BIOOC</name>
<dbReference type="Proteomes" id="UP000836387">
    <property type="component" value="Unassembled WGS sequence"/>
</dbReference>
<dbReference type="EMBL" id="CADEHS020000564">
    <property type="protein sequence ID" value="CAG9954149.1"/>
    <property type="molecule type" value="Genomic_DNA"/>
</dbReference>
<reference evidence="1" key="2">
    <citation type="submission" date="2021-10" db="EMBL/GenBank/DDBJ databases">
        <authorList>
            <person name="Piombo E."/>
        </authorList>
    </citation>
    <scope>NUCLEOTIDE SEQUENCE</scope>
</reference>
<keyword evidence="2" id="KW-1185">Reference proteome</keyword>
<evidence type="ECO:0000313" key="2">
    <source>
        <dbReference type="Proteomes" id="UP000836387"/>
    </source>
</evidence>
<comment type="caution">
    <text evidence="1">The sequence shown here is derived from an EMBL/GenBank/DDBJ whole genome shotgun (WGS) entry which is preliminary data.</text>
</comment>
<gene>
    <name evidence="1" type="ORF">CRV2_00014743</name>
</gene>
<sequence length="642" mass="70900">MPLLEMSPNIQESETRARKRSHDEFEGDAVATKTEEATKDLILSPKKPSVLPALHQSLGQSTPQGSPSLTEPGSITPAHIPGSPITPKAETTVNCDPAPNSIASNTKAASTSPQNTVSTSTTTTQPQKKKRLTAAEKEARDKEAAEKKKEKEEKAAAKAAEKAAKVAKAEEEKAAKAKEREEKQKKKAEEEAAKAKERDEKLKKKAEEERVKEEKKRQAQEAKEKEARKQPKLNSFFGAPRTPSKPSNTESAPSRTASPNKSDPAADTTKPADAEYRKRFKPFFVKEHTRLANSSWCIDEDTRETKSRILDEFISGDRTLESSSLPFDPVEVFALPRKPPKRGRVHPPVRTVMESIYRETEANNASTSQSAIALARQQLSRMVTKVISFSQDVRPAYCGTTTAKQHAVGLEQMRKAARNTNAKRLPLDYDYDSEAEWQEDEDGEDVDMEDDDEDVEDEDDMDGFLDDSEDVGPARRLLVNTLEPECSGICFEDHNKNGPNPAVYEHRMEFIIDHNDASSSINPWSDAYWEPAAKKVQAADMGAVMPPPPAPTSAFAALSGTPAAPAATKLVKKEILNDVKKAILDNKGLSKVGIVDFVFNQFRDNASRAEVKNTIELVAENKKKGTGRHKEWDLKPGHEIAL</sequence>
<accession>A0ACA9UL43</accession>
<protein>
    <submittedName>
        <fullName evidence="1">Uncharacterized protein</fullName>
    </submittedName>
</protein>
<reference evidence="1" key="1">
    <citation type="submission" date="2020-04" db="EMBL/GenBank/DDBJ databases">
        <authorList>
            <person name="Broberg M."/>
        </authorList>
    </citation>
    <scope>NUCLEOTIDE SEQUENCE</scope>
</reference>